<dbReference type="EMBL" id="RAQU01000241">
    <property type="protein sequence ID" value="RKK01625.1"/>
    <property type="molecule type" value="Genomic_DNA"/>
</dbReference>
<dbReference type="InParanoid" id="A0A3A9JAH8"/>
<organism evidence="1 4">
    <name type="scientific">Teichococcus wenyumeiae</name>
    <dbReference type="NCBI Taxonomy" id="2478470"/>
    <lineage>
        <taxon>Bacteria</taxon>
        <taxon>Pseudomonadati</taxon>
        <taxon>Pseudomonadota</taxon>
        <taxon>Alphaproteobacteria</taxon>
        <taxon>Acetobacterales</taxon>
        <taxon>Roseomonadaceae</taxon>
        <taxon>Roseomonas</taxon>
    </lineage>
</organism>
<dbReference type="Proteomes" id="UP000274097">
    <property type="component" value="Unassembled WGS sequence"/>
</dbReference>
<accession>A0A3A9JAH8</accession>
<reference evidence="1 4" key="1">
    <citation type="submission" date="2018-09" db="EMBL/GenBank/DDBJ databases">
        <title>Roseomonas sp. nov., isolated from feces of Tibetan antelopes in the Qinghai-Tibet plateau, China.</title>
        <authorList>
            <person name="Tian Z."/>
        </authorList>
    </citation>
    <scope>NUCLEOTIDE SEQUENCE [LARGE SCALE GENOMIC DNA]</scope>
    <source>
        <strain evidence="2 3">Z23</strain>
        <strain evidence="1 4">Z24</strain>
    </source>
</reference>
<dbReference type="RefSeq" id="WP_120640692.1">
    <property type="nucleotide sequence ID" value="NZ_RAQU01000241.1"/>
</dbReference>
<dbReference type="OrthoDB" id="9811423at2"/>
<protein>
    <submittedName>
        <fullName evidence="1">DUF1289 domain-containing protein</fullName>
    </submittedName>
</protein>
<name>A0A3A9JAH8_9PROT</name>
<dbReference type="Proteomes" id="UP000278036">
    <property type="component" value="Unassembled WGS sequence"/>
</dbReference>
<dbReference type="EMBL" id="RFLX01000002">
    <property type="protein sequence ID" value="RMI26697.1"/>
    <property type="molecule type" value="Genomic_DNA"/>
</dbReference>
<gene>
    <name evidence="1" type="ORF">D6Z83_23980</name>
    <name evidence="2" type="ORF">EBE87_05415</name>
</gene>
<dbReference type="AlphaFoldDB" id="A0A3A9JAH8"/>
<evidence type="ECO:0000313" key="3">
    <source>
        <dbReference type="Proteomes" id="UP000274097"/>
    </source>
</evidence>
<sequence>MDKHDRPCIKVCRYDDVSGWCLGCGMTKQEKKAWKQVPAYRPVIRDALPARLGALAGQGYVTGPEAGKKKHKE</sequence>
<dbReference type="InterPro" id="IPR010710">
    <property type="entry name" value="DUF1289"/>
</dbReference>
<dbReference type="Pfam" id="PF06945">
    <property type="entry name" value="DUF1289"/>
    <property type="match status" value="1"/>
</dbReference>
<evidence type="ECO:0000313" key="2">
    <source>
        <dbReference type="EMBL" id="RMI26697.1"/>
    </source>
</evidence>
<evidence type="ECO:0000313" key="1">
    <source>
        <dbReference type="EMBL" id="RKK01625.1"/>
    </source>
</evidence>
<proteinExistence type="predicted"/>
<comment type="caution">
    <text evidence="1">The sequence shown here is derived from an EMBL/GenBank/DDBJ whole genome shotgun (WGS) entry which is preliminary data.</text>
</comment>
<evidence type="ECO:0000313" key="4">
    <source>
        <dbReference type="Proteomes" id="UP000278036"/>
    </source>
</evidence>
<keyword evidence="3" id="KW-1185">Reference proteome</keyword>